<evidence type="ECO:0008006" key="3">
    <source>
        <dbReference type="Google" id="ProtNLM"/>
    </source>
</evidence>
<proteinExistence type="predicted"/>
<sequence>MDRLSVTTTPGNAQLTQLELVIPLRATAPGPNGRGLDPALSTWRAAVTASADACLLLAADTRIVAISLEARHILGLARDVDAVMPRFLDAGLRFLDFSAGAHPLVDSELARLAPVQALQTDALERSLMRIDHRGVHRTFDVTASPLHSPPRLDAVGSLAFFTPMGPA</sequence>
<evidence type="ECO:0000313" key="1">
    <source>
        <dbReference type="EMBL" id="SDD56919.1"/>
    </source>
</evidence>
<evidence type="ECO:0000313" key="2">
    <source>
        <dbReference type="Proteomes" id="UP000198949"/>
    </source>
</evidence>
<dbReference type="AlphaFoldDB" id="A0A1G6VTM8"/>
<dbReference type="Proteomes" id="UP000198949">
    <property type="component" value="Unassembled WGS sequence"/>
</dbReference>
<accession>A0A1G6VTM8</accession>
<reference evidence="2" key="1">
    <citation type="submission" date="2016-10" db="EMBL/GenBank/DDBJ databases">
        <authorList>
            <person name="Varghese N."/>
            <person name="Submissions S."/>
        </authorList>
    </citation>
    <scope>NUCLEOTIDE SEQUENCE [LARGE SCALE GENOMIC DNA]</scope>
    <source>
        <strain evidence="2">CGMCC 4.3516</strain>
    </source>
</reference>
<organism evidence="1 2">
    <name type="scientific">Glycomyces harbinensis</name>
    <dbReference type="NCBI Taxonomy" id="58114"/>
    <lineage>
        <taxon>Bacteria</taxon>
        <taxon>Bacillati</taxon>
        <taxon>Actinomycetota</taxon>
        <taxon>Actinomycetes</taxon>
        <taxon>Glycomycetales</taxon>
        <taxon>Glycomycetaceae</taxon>
        <taxon>Glycomyces</taxon>
    </lineage>
</organism>
<dbReference type="EMBL" id="FNAD01000005">
    <property type="protein sequence ID" value="SDD56919.1"/>
    <property type="molecule type" value="Genomic_DNA"/>
</dbReference>
<name>A0A1G6VTM8_9ACTN</name>
<protein>
    <recommendedName>
        <fullName evidence="3">EAL domain-containing protein</fullName>
    </recommendedName>
</protein>
<keyword evidence="2" id="KW-1185">Reference proteome</keyword>
<gene>
    <name evidence="1" type="ORF">SAMN05216270_105123</name>
</gene>